<reference evidence="1 2" key="1">
    <citation type="submission" date="2020-01" db="EMBL/GenBank/DDBJ databases">
        <authorList>
            <person name="Chen J."/>
            <person name="Zhu S."/>
            <person name="Yang J."/>
        </authorList>
    </citation>
    <scope>NUCLEOTIDE SEQUENCE [LARGE SCALE GENOMIC DNA]</scope>
    <source>
        <strain evidence="1 2">345S023</strain>
    </source>
</reference>
<comment type="caution">
    <text evidence="1">The sequence shown here is derived from an EMBL/GenBank/DDBJ whole genome shotgun (WGS) entry which is preliminary data.</text>
</comment>
<accession>A0A7X5LII4</accession>
<evidence type="ECO:0000313" key="2">
    <source>
        <dbReference type="Proteomes" id="UP000470213"/>
    </source>
</evidence>
<name>A0A7X5LII4_9ALTE</name>
<dbReference type="RefSeq" id="WP_163083578.1">
    <property type="nucleotide sequence ID" value="NZ_JAAAWN010000002.1"/>
</dbReference>
<dbReference type="Proteomes" id="UP000470213">
    <property type="component" value="Unassembled WGS sequence"/>
</dbReference>
<proteinExistence type="predicted"/>
<dbReference type="Gene3D" id="1.20.910.10">
    <property type="entry name" value="Heme oxygenase-like"/>
    <property type="match status" value="1"/>
</dbReference>
<dbReference type="AlphaFoldDB" id="A0A7X5LII4"/>
<dbReference type="EMBL" id="JAAAWN010000002">
    <property type="protein sequence ID" value="NDV89982.1"/>
    <property type="molecule type" value="Genomic_DNA"/>
</dbReference>
<dbReference type="InterPro" id="IPR016084">
    <property type="entry name" value="Haem_Oase-like_multi-hlx"/>
</dbReference>
<gene>
    <name evidence="1" type="ORF">GTH32_02070</name>
</gene>
<sequence length="242" mass="26650">MDNLFTQLKSGTFQQHRKLEHSAPFAVFHNEAPIPLTSYKTILTTMYGFHRQVSNVAHLCINEMEINNSADIEDMKALIALLNIEGVVSALKADMTALEDSASNFHVAKPCEAKCYSAKYGITNSALATADFTKLVAPPPTFSGMTSSCIAGLYVWMGSSMGANLISRRLHKQKSFCDTSLTLPTYYYDTMALIAKDWVTFKQQTIIAIDAFTKDANALCDATVKDANLWFSYLIGLNSNAT</sequence>
<organism evidence="1 2">
    <name type="scientific">Alteromonas profundi</name>
    <dbReference type="NCBI Taxonomy" id="2696062"/>
    <lineage>
        <taxon>Bacteria</taxon>
        <taxon>Pseudomonadati</taxon>
        <taxon>Pseudomonadota</taxon>
        <taxon>Gammaproteobacteria</taxon>
        <taxon>Alteromonadales</taxon>
        <taxon>Alteromonadaceae</taxon>
        <taxon>Alteromonas/Salinimonas group</taxon>
        <taxon>Alteromonas</taxon>
    </lineage>
</organism>
<keyword evidence="2" id="KW-1185">Reference proteome</keyword>
<protein>
    <recommendedName>
        <fullName evidence="3">Heme oxygenase</fullName>
    </recommendedName>
</protein>
<dbReference type="SUPFAM" id="SSF48613">
    <property type="entry name" value="Heme oxygenase-like"/>
    <property type="match status" value="1"/>
</dbReference>
<evidence type="ECO:0000313" key="1">
    <source>
        <dbReference type="EMBL" id="NDV89982.1"/>
    </source>
</evidence>
<evidence type="ECO:0008006" key="3">
    <source>
        <dbReference type="Google" id="ProtNLM"/>
    </source>
</evidence>